<comment type="caution">
    <text evidence="2">The sequence shown here is derived from an EMBL/GenBank/DDBJ whole genome shotgun (WGS) entry which is preliminary data.</text>
</comment>
<keyword evidence="3" id="KW-1185">Reference proteome</keyword>
<sequence>MPIPPTHEADDTKGQVTSGASVLAAGSKPLQSFKPLSNICESFCGLHLYPNDNKRQIISYHYCSVLDEDRRQCLVYDSNSQNAKLIAVEYIISQKLFETLDDNEKKYWHSHKYECESGLLVQTSKALVPEMVAKNAEIPSLQTLVNTYGKTTQLWPVDDNGCCSSQIPAGPPQILVAFTADGQVNQEMLRRRDEAMKISTVEKRKEREGRVQGNRVVEGADQWITRGKAWQVYDHGDRGIVEARQ</sequence>
<dbReference type="InterPro" id="IPR010686">
    <property type="entry name" value="OBAP-like"/>
</dbReference>
<dbReference type="EMBL" id="JAAAIL010000681">
    <property type="protein sequence ID" value="KAG0273891.1"/>
    <property type="molecule type" value="Genomic_DNA"/>
</dbReference>
<dbReference type="Proteomes" id="UP001194580">
    <property type="component" value="Unassembled WGS sequence"/>
</dbReference>
<organism evidence="2 3">
    <name type="scientific">Linnemannia exigua</name>
    <dbReference type="NCBI Taxonomy" id="604196"/>
    <lineage>
        <taxon>Eukaryota</taxon>
        <taxon>Fungi</taxon>
        <taxon>Fungi incertae sedis</taxon>
        <taxon>Mucoromycota</taxon>
        <taxon>Mortierellomycotina</taxon>
        <taxon>Mortierellomycetes</taxon>
        <taxon>Mortierellales</taxon>
        <taxon>Mortierellaceae</taxon>
        <taxon>Linnemannia</taxon>
    </lineage>
</organism>
<protein>
    <recommendedName>
        <fullName evidence="4">DUF1264-domain-containing protein</fullName>
    </recommendedName>
</protein>
<proteinExistence type="inferred from homology"/>
<name>A0AAD4DBU3_9FUNG</name>
<reference evidence="2" key="1">
    <citation type="journal article" date="2020" name="Fungal Divers.">
        <title>Resolving the Mortierellaceae phylogeny through synthesis of multi-gene phylogenetics and phylogenomics.</title>
        <authorList>
            <person name="Vandepol N."/>
            <person name="Liber J."/>
            <person name="Desiro A."/>
            <person name="Na H."/>
            <person name="Kennedy M."/>
            <person name="Barry K."/>
            <person name="Grigoriev I.V."/>
            <person name="Miller A.N."/>
            <person name="O'Donnell K."/>
            <person name="Stajich J.E."/>
            <person name="Bonito G."/>
        </authorList>
    </citation>
    <scope>NUCLEOTIDE SEQUENCE</scope>
    <source>
        <strain evidence="2">NRRL 28262</strain>
    </source>
</reference>
<evidence type="ECO:0000313" key="3">
    <source>
        <dbReference type="Proteomes" id="UP001194580"/>
    </source>
</evidence>
<dbReference type="PANTHER" id="PTHR31360">
    <property type="match status" value="1"/>
</dbReference>
<comment type="similarity">
    <text evidence="1">Belongs to the OBAP family.</text>
</comment>
<evidence type="ECO:0000256" key="1">
    <source>
        <dbReference type="ARBA" id="ARBA00009740"/>
    </source>
</evidence>
<accession>A0AAD4DBU3</accession>
<dbReference type="AlphaFoldDB" id="A0AAD4DBU3"/>
<gene>
    <name evidence="2" type="ORF">BGZ95_010318</name>
</gene>
<evidence type="ECO:0000313" key="2">
    <source>
        <dbReference type="EMBL" id="KAG0273891.1"/>
    </source>
</evidence>
<dbReference type="PANTHER" id="PTHR31360:SF0">
    <property type="entry name" value="OIL BODY-ASSOCIATED PROTEIN 1B"/>
    <property type="match status" value="1"/>
</dbReference>
<dbReference type="Pfam" id="PF06884">
    <property type="entry name" value="DUF1264"/>
    <property type="match status" value="1"/>
</dbReference>
<evidence type="ECO:0008006" key="4">
    <source>
        <dbReference type="Google" id="ProtNLM"/>
    </source>
</evidence>